<name>A0ABR3QDN9_9TREE</name>
<dbReference type="RefSeq" id="XP_069212581.1">
    <property type="nucleotide sequence ID" value="XM_069349037.1"/>
</dbReference>
<evidence type="ECO:0000313" key="1">
    <source>
        <dbReference type="EMBL" id="KAL1412637.1"/>
    </source>
</evidence>
<dbReference type="Proteomes" id="UP001565368">
    <property type="component" value="Unassembled WGS sequence"/>
</dbReference>
<sequence length="194" mass="21428">MFGFACVSKLAKVFKKSEKRGGTLAASSTPVVEEKPLAPFVKSHIGQWNIRNMELDDMPDDFLDRMDDEDTVPAMTRTWTFDRIGQFELCDDPEIIAVALDRTELPHRLDVHVGRELLSDEALLMSLTLDRTDLPYRIEGIVPSESFVPFHRKVLEGVQNVGLGDKGGPLCCSPCSAAAGGYGVVMAKECQRIA</sequence>
<dbReference type="GeneID" id="95981427"/>
<keyword evidence="2" id="KW-1185">Reference proteome</keyword>
<accession>A0ABR3QDN9</accession>
<evidence type="ECO:0000313" key="2">
    <source>
        <dbReference type="Proteomes" id="UP001565368"/>
    </source>
</evidence>
<comment type="caution">
    <text evidence="1">The sequence shown here is derived from an EMBL/GenBank/DDBJ whole genome shotgun (WGS) entry which is preliminary data.</text>
</comment>
<gene>
    <name evidence="1" type="ORF">Q8F55_000384</name>
</gene>
<reference evidence="1 2" key="1">
    <citation type="submission" date="2023-08" db="EMBL/GenBank/DDBJ databases">
        <title>Annotated Genome Sequence of Vanrija albida AlHP1.</title>
        <authorList>
            <person name="Herzog R."/>
        </authorList>
    </citation>
    <scope>NUCLEOTIDE SEQUENCE [LARGE SCALE GENOMIC DNA]</scope>
    <source>
        <strain evidence="1 2">AlHP1</strain>
    </source>
</reference>
<dbReference type="EMBL" id="JBBXJM010000001">
    <property type="protein sequence ID" value="KAL1412637.1"/>
    <property type="molecule type" value="Genomic_DNA"/>
</dbReference>
<proteinExistence type="predicted"/>
<organism evidence="1 2">
    <name type="scientific">Vanrija albida</name>
    <dbReference type="NCBI Taxonomy" id="181172"/>
    <lineage>
        <taxon>Eukaryota</taxon>
        <taxon>Fungi</taxon>
        <taxon>Dikarya</taxon>
        <taxon>Basidiomycota</taxon>
        <taxon>Agaricomycotina</taxon>
        <taxon>Tremellomycetes</taxon>
        <taxon>Trichosporonales</taxon>
        <taxon>Trichosporonaceae</taxon>
        <taxon>Vanrija</taxon>
    </lineage>
</organism>
<protein>
    <submittedName>
        <fullName evidence="1">Uncharacterized protein</fullName>
    </submittedName>
</protein>